<dbReference type="Pfam" id="PF01476">
    <property type="entry name" value="LysM"/>
    <property type="match status" value="4"/>
</dbReference>
<dbReference type="PANTHER" id="PTHR34997:SF2">
    <property type="entry name" value="LYSM DOMAIN-CONTAINING PROTEIN-RELATED"/>
    <property type="match status" value="1"/>
</dbReference>
<dbReference type="Gene3D" id="3.10.350.10">
    <property type="entry name" value="LysM domain"/>
    <property type="match status" value="5"/>
</dbReference>
<dbReference type="InterPro" id="IPR052210">
    <property type="entry name" value="LysM1-like"/>
</dbReference>
<evidence type="ECO:0000256" key="4">
    <source>
        <dbReference type="SAM" id="SignalP"/>
    </source>
</evidence>
<dbReference type="GO" id="GO:0008061">
    <property type="term" value="F:chitin binding"/>
    <property type="evidence" value="ECO:0007669"/>
    <property type="project" value="UniProtKB-KW"/>
</dbReference>
<sequence>MVLTRLIAVAFWVTMVSAYLVTPPGSVFPGADSDCSGWVEATSGLTCAEVEAVEGITAAEFEAWNPLILEVYSTCELETGFYYCIQVDFDSTSASSSSTSTSTSTSSSSSTSISVTITGDGVTTPSPIQTGMISTCDDFYLVVSGDECGTIAADAGISLATFYAWNPAVGTSCAYLDVGDYVCIGVLGGTTASPTTGSVTSTTTGDGISTPSPIQTGMVSTCDEFHLVVSGDDCATIAADAGISLDTFYAWNPAVGTSCAYLDLGDYVCIDIIGYTPTTTPAITSAPSTTTTSSGDGISTPSPIQTGIVSTCNEFYLVVSGDNCATIAADAGISLATFYAWNPAVGTSCASLDVGDYVCIDIIGYTPTATTTLATTTTTSTSTGNGVTTPTPYEPDMVTDCDVFYLVSSGDTCASIAEAEGVTTAEIEDWNPTVGTDCTDLWLDYYICVGIL</sequence>
<dbReference type="SUPFAM" id="SSF54106">
    <property type="entry name" value="LysM domain"/>
    <property type="match status" value="4"/>
</dbReference>
<feature type="domain" description="LysM" evidence="5">
    <location>
        <begin position="403"/>
        <end position="449"/>
    </location>
</feature>
<reference evidence="7" key="1">
    <citation type="journal article" date="2017" name="Genome Biol.">
        <title>Comparative genomics reveals high biological diversity and specific adaptations in the industrially and medically important fungal genus Aspergillus.</title>
        <authorList>
            <person name="de Vries R.P."/>
            <person name="Riley R."/>
            <person name="Wiebenga A."/>
            <person name="Aguilar-Osorio G."/>
            <person name="Amillis S."/>
            <person name="Uchima C.A."/>
            <person name="Anderluh G."/>
            <person name="Asadollahi M."/>
            <person name="Askin M."/>
            <person name="Barry K."/>
            <person name="Battaglia E."/>
            <person name="Bayram O."/>
            <person name="Benocci T."/>
            <person name="Braus-Stromeyer S.A."/>
            <person name="Caldana C."/>
            <person name="Canovas D."/>
            <person name="Cerqueira G.C."/>
            <person name="Chen F."/>
            <person name="Chen W."/>
            <person name="Choi C."/>
            <person name="Clum A."/>
            <person name="Dos Santos R.A."/>
            <person name="Damasio A.R."/>
            <person name="Diallinas G."/>
            <person name="Emri T."/>
            <person name="Fekete E."/>
            <person name="Flipphi M."/>
            <person name="Freyberg S."/>
            <person name="Gallo A."/>
            <person name="Gournas C."/>
            <person name="Habgood R."/>
            <person name="Hainaut M."/>
            <person name="Harispe M.L."/>
            <person name="Henrissat B."/>
            <person name="Hilden K.S."/>
            <person name="Hope R."/>
            <person name="Hossain A."/>
            <person name="Karabika E."/>
            <person name="Karaffa L."/>
            <person name="Karanyi Z."/>
            <person name="Krasevec N."/>
            <person name="Kuo A."/>
            <person name="Kusch H."/>
            <person name="LaButti K."/>
            <person name="Lagendijk E.L."/>
            <person name="Lapidus A."/>
            <person name="Levasseur A."/>
            <person name="Lindquist E."/>
            <person name="Lipzen A."/>
            <person name="Logrieco A.F."/>
            <person name="MacCabe A."/>
            <person name="Maekelae M.R."/>
            <person name="Malavazi I."/>
            <person name="Melin P."/>
            <person name="Meyer V."/>
            <person name="Mielnichuk N."/>
            <person name="Miskei M."/>
            <person name="Molnar A.P."/>
            <person name="Mule G."/>
            <person name="Ngan C.Y."/>
            <person name="Orejas M."/>
            <person name="Orosz E."/>
            <person name="Ouedraogo J.P."/>
            <person name="Overkamp K.M."/>
            <person name="Park H.-S."/>
            <person name="Perrone G."/>
            <person name="Piumi F."/>
            <person name="Punt P.J."/>
            <person name="Ram A.F."/>
            <person name="Ramon A."/>
            <person name="Rauscher S."/>
            <person name="Record E."/>
            <person name="Riano-Pachon D.M."/>
            <person name="Robert V."/>
            <person name="Roehrig J."/>
            <person name="Ruller R."/>
            <person name="Salamov A."/>
            <person name="Salih N.S."/>
            <person name="Samson R.A."/>
            <person name="Sandor E."/>
            <person name="Sanguinetti M."/>
            <person name="Schuetze T."/>
            <person name="Sepcic K."/>
            <person name="Shelest E."/>
            <person name="Sherlock G."/>
            <person name="Sophianopoulou V."/>
            <person name="Squina F.M."/>
            <person name="Sun H."/>
            <person name="Susca A."/>
            <person name="Todd R.B."/>
            <person name="Tsang A."/>
            <person name="Unkles S.E."/>
            <person name="van de Wiele N."/>
            <person name="van Rossen-Uffink D."/>
            <person name="Oliveira J.V."/>
            <person name="Vesth T.C."/>
            <person name="Visser J."/>
            <person name="Yu J.-H."/>
            <person name="Zhou M."/>
            <person name="Andersen M.R."/>
            <person name="Archer D.B."/>
            <person name="Baker S.E."/>
            <person name="Benoit I."/>
            <person name="Brakhage A.A."/>
            <person name="Braus G.H."/>
            <person name="Fischer R."/>
            <person name="Frisvad J.C."/>
            <person name="Goldman G.H."/>
            <person name="Houbraken J."/>
            <person name="Oakley B."/>
            <person name="Pocsi I."/>
            <person name="Scazzocchio C."/>
            <person name="Seiboth B."/>
            <person name="vanKuyk P.A."/>
            <person name="Wortman J."/>
            <person name="Dyer P.S."/>
            <person name="Grigoriev I.V."/>
        </authorList>
    </citation>
    <scope>NUCLEOTIDE SEQUENCE [LARGE SCALE GENOMIC DNA]</scope>
    <source>
        <strain evidence="7">CBS 506.65</strain>
    </source>
</reference>
<name>A0A1L9SLR5_9EURO</name>
<dbReference type="InterPro" id="IPR036779">
    <property type="entry name" value="LysM_dom_sf"/>
</dbReference>
<proteinExistence type="predicted"/>
<protein>
    <recommendedName>
        <fullName evidence="5">LysM domain-containing protein</fullName>
    </recommendedName>
</protein>
<keyword evidence="3" id="KW-0843">Virulence</keyword>
<feature type="domain" description="LysM" evidence="5">
    <location>
        <begin position="314"/>
        <end position="360"/>
    </location>
</feature>
<evidence type="ECO:0000259" key="5">
    <source>
        <dbReference type="PROSITE" id="PS51782"/>
    </source>
</evidence>
<evidence type="ECO:0000256" key="1">
    <source>
        <dbReference type="ARBA" id="ARBA00022669"/>
    </source>
</evidence>
<feature type="domain" description="LysM" evidence="5">
    <location>
        <begin position="224"/>
        <end position="270"/>
    </location>
</feature>
<feature type="signal peptide" evidence="4">
    <location>
        <begin position="1"/>
        <end position="18"/>
    </location>
</feature>
<dbReference type="GeneID" id="34611229"/>
<dbReference type="CDD" id="cd00118">
    <property type="entry name" value="LysM"/>
    <property type="match status" value="4"/>
</dbReference>
<dbReference type="SMART" id="SM00257">
    <property type="entry name" value="LysM"/>
    <property type="match status" value="4"/>
</dbReference>
<dbReference type="PANTHER" id="PTHR34997">
    <property type="entry name" value="AM15"/>
    <property type="match status" value="1"/>
</dbReference>
<dbReference type="VEuPathDB" id="FungiDB:ASPZODRAFT_141589"/>
<dbReference type="InterPro" id="IPR018392">
    <property type="entry name" value="LysM"/>
</dbReference>
<dbReference type="STRING" id="1073090.A0A1L9SLR5"/>
<keyword evidence="7" id="KW-1185">Reference proteome</keyword>
<evidence type="ECO:0000256" key="2">
    <source>
        <dbReference type="ARBA" id="ARBA00022729"/>
    </source>
</evidence>
<dbReference type="PROSITE" id="PS51782">
    <property type="entry name" value="LYSM"/>
    <property type="match status" value="4"/>
</dbReference>
<evidence type="ECO:0000313" key="6">
    <source>
        <dbReference type="EMBL" id="OJJ48046.1"/>
    </source>
</evidence>
<evidence type="ECO:0000256" key="3">
    <source>
        <dbReference type="ARBA" id="ARBA00023026"/>
    </source>
</evidence>
<organism evidence="6 7">
    <name type="scientific">Penicilliopsis zonata CBS 506.65</name>
    <dbReference type="NCBI Taxonomy" id="1073090"/>
    <lineage>
        <taxon>Eukaryota</taxon>
        <taxon>Fungi</taxon>
        <taxon>Dikarya</taxon>
        <taxon>Ascomycota</taxon>
        <taxon>Pezizomycotina</taxon>
        <taxon>Eurotiomycetes</taxon>
        <taxon>Eurotiomycetidae</taxon>
        <taxon>Eurotiales</taxon>
        <taxon>Aspergillaceae</taxon>
        <taxon>Penicilliopsis</taxon>
    </lineage>
</organism>
<dbReference type="RefSeq" id="XP_022582556.1">
    <property type="nucleotide sequence ID" value="XM_022724764.1"/>
</dbReference>
<feature type="chain" id="PRO_5012973631" description="LysM domain-containing protein" evidence="4">
    <location>
        <begin position="19"/>
        <end position="452"/>
    </location>
</feature>
<keyword evidence="1" id="KW-0147">Chitin-binding</keyword>
<feature type="domain" description="LysM" evidence="5">
    <location>
        <begin position="138"/>
        <end position="184"/>
    </location>
</feature>
<dbReference type="AlphaFoldDB" id="A0A1L9SLR5"/>
<dbReference type="OrthoDB" id="5985073at2759"/>
<dbReference type="Proteomes" id="UP000184188">
    <property type="component" value="Unassembled WGS sequence"/>
</dbReference>
<dbReference type="EMBL" id="KV878340">
    <property type="protein sequence ID" value="OJJ48046.1"/>
    <property type="molecule type" value="Genomic_DNA"/>
</dbReference>
<accession>A0A1L9SLR5</accession>
<gene>
    <name evidence="6" type="ORF">ASPZODRAFT_141589</name>
</gene>
<evidence type="ECO:0000313" key="7">
    <source>
        <dbReference type="Proteomes" id="UP000184188"/>
    </source>
</evidence>
<keyword evidence="2 4" id="KW-0732">Signal</keyword>